<name>A0AAD0U303_9GAMM</name>
<dbReference type="NCBIfam" id="TIGR00608">
    <property type="entry name" value="radc"/>
    <property type="match status" value="1"/>
</dbReference>
<evidence type="ECO:0000313" key="7">
    <source>
        <dbReference type="EMBL" id="AYM89074.1"/>
    </source>
</evidence>
<reference evidence="7 8" key="1">
    <citation type="submission" date="2018-10" db="EMBL/GenBank/DDBJ databases">
        <title>Complete Genome Sequence and Transcriptomic Profiles of a Marine Bacterium, Pseudoalteromonas agarivorans Hao 2018.</title>
        <authorList>
            <person name="Hao L."/>
        </authorList>
    </citation>
    <scope>NUCLEOTIDE SEQUENCE [LARGE SCALE GENOMIC DNA]</scope>
    <source>
        <strain evidence="7 8">Hao 2018</strain>
        <plasmid evidence="7 8">unnamed</plasmid>
    </source>
</reference>
<dbReference type="PROSITE" id="PS50249">
    <property type="entry name" value="MPN"/>
    <property type="match status" value="1"/>
</dbReference>
<dbReference type="GO" id="GO:0006508">
    <property type="term" value="P:proteolysis"/>
    <property type="evidence" value="ECO:0007669"/>
    <property type="project" value="UniProtKB-KW"/>
</dbReference>
<dbReference type="EMBL" id="CP033067">
    <property type="protein sequence ID" value="AYM89074.1"/>
    <property type="molecule type" value="Genomic_DNA"/>
</dbReference>
<dbReference type="GO" id="GO:0008237">
    <property type="term" value="F:metallopeptidase activity"/>
    <property type="evidence" value="ECO:0007669"/>
    <property type="project" value="UniProtKB-KW"/>
</dbReference>
<sequence>MNISNLKVTDVPGKYQITGSLDADEIIALAIKLARNKLKKGAMFNSPSAVTDYLQAIYATEEKEVFAMIHLDSQHRVIELETLFTGTISSASVYPREIIKSVMNKNSSKLILCHNHPSGLAEPSTSDKAITTKIINALKFIDVEVLDHIIVGTESTVSFAERGLI</sequence>
<dbReference type="InterPro" id="IPR001405">
    <property type="entry name" value="UPF0758"/>
</dbReference>
<protein>
    <submittedName>
        <fullName evidence="7">DNA repair protein RadC</fullName>
    </submittedName>
</protein>
<keyword evidence="5" id="KW-0482">Metalloprotease</keyword>
<evidence type="ECO:0000256" key="3">
    <source>
        <dbReference type="ARBA" id="ARBA00022801"/>
    </source>
</evidence>
<proteinExistence type="predicted"/>
<dbReference type="RefSeq" id="WP_121638748.1">
    <property type="nucleotide sequence ID" value="NZ_CP033067.1"/>
</dbReference>
<dbReference type="GO" id="GO:0046872">
    <property type="term" value="F:metal ion binding"/>
    <property type="evidence" value="ECO:0007669"/>
    <property type="project" value="UniProtKB-KW"/>
</dbReference>
<evidence type="ECO:0000256" key="2">
    <source>
        <dbReference type="ARBA" id="ARBA00022723"/>
    </source>
</evidence>
<dbReference type="PANTHER" id="PTHR30471">
    <property type="entry name" value="DNA REPAIR PROTEIN RADC"/>
    <property type="match status" value="1"/>
</dbReference>
<dbReference type="CDD" id="cd08071">
    <property type="entry name" value="MPN_DUF2466"/>
    <property type="match status" value="1"/>
</dbReference>
<gene>
    <name evidence="7" type="primary">radC</name>
    <name evidence="7" type="ORF">D9T18_20510</name>
</gene>
<keyword evidence="4" id="KW-0862">Zinc</keyword>
<dbReference type="Proteomes" id="UP000279995">
    <property type="component" value="Plasmid unnamed"/>
</dbReference>
<dbReference type="PROSITE" id="PS01302">
    <property type="entry name" value="UPF0758"/>
    <property type="match status" value="1"/>
</dbReference>
<evidence type="ECO:0000256" key="4">
    <source>
        <dbReference type="ARBA" id="ARBA00022833"/>
    </source>
</evidence>
<evidence type="ECO:0000313" key="8">
    <source>
        <dbReference type="Proteomes" id="UP000279995"/>
    </source>
</evidence>
<keyword evidence="7" id="KW-0614">Plasmid</keyword>
<evidence type="ECO:0000259" key="6">
    <source>
        <dbReference type="PROSITE" id="PS50249"/>
    </source>
</evidence>
<keyword evidence="3" id="KW-0378">Hydrolase</keyword>
<evidence type="ECO:0000256" key="5">
    <source>
        <dbReference type="ARBA" id="ARBA00023049"/>
    </source>
</evidence>
<dbReference type="InterPro" id="IPR025657">
    <property type="entry name" value="RadC_JAB"/>
</dbReference>
<dbReference type="PANTHER" id="PTHR30471:SF3">
    <property type="entry name" value="UPF0758 PROTEIN YEES-RELATED"/>
    <property type="match status" value="1"/>
</dbReference>
<dbReference type="Gene3D" id="3.40.140.10">
    <property type="entry name" value="Cytidine Deaminase, domain 2"/>
    <property type="match status" value="1"/>
</dbReference>
<evidence type="ECO:0000256" key="1">
    <source>
        <dbReference type="ARBA" id="ARBA00022670"/>
    </source>
</evidence>
<dbReference type="InterPro" id="IPR037518">
    <property type="entry name" value="MPN"/>
</dbReference>
<dbReference type="AlphaFoldDB" id="A0AAD0U303"/>
<dbReference type="InterPro" id="IPR020891">
    <property type="entry name" value="UPF0758_CS"/>
</dbReference>
<keyword evidence="2" id="KW-0479">Metal-binding</keyword>
<geneLocation type="plasmid" evidence="7 8">
    <name>unnamed</name>
</geneLocation>
<dbReference type="Pfam" id="PF04002">
    <property type="entry name" value="RadC"/>
    <property type="match status" value="1"/>
</dbReference>
<accession>A0AAD0U303</accession>
<keyword evidence="1" id="KW-0645">Protease</keyword>
<feature type="domain" description="MPN" evidence="6">
    <location>
        <begin position="43"/>
        <end position="165"/>
    </location>
</feature>
<organism evidence="7 8">
    <name type="scientific">Pseudoalteromonas agarivorans</name>
    <dbReference type="NCBI Taxonomy" id="176102"/>
    <lineage>
        <taxon>Bacteria</taxon>
        <taxon>Pseudomonadati</taxon>
        <taxon>Pseudomonadota</taxon>
        <taxon>Gammaproteobacteria</taxon>
        <taxon>Alteromonadales</taxon>
        <taxon>Pseudoalteromonadaceae</taxon>
        <taxon>Pseudoalteromonas</taxon>
    </lineage>
</organism>